<dbReference type="EMBL" id="QKYT01000041">
    <property type="protein sequence ID" value="RIA96657.1"/>
    <property type="molecule type" value="Genomic_DNA"/>
</dbReference>
<accession>A0A397TJM5</accession>
<dbReference type="Proteomes" id="UP000265703">
    <property type="component" value="Unassembled WGS sequence"/>
</dbReference>
<keyword evidence="3" id="KW-1185">Reference proteome</keyword>
<reference evidence="2 3" key="1">
    <citation type="submission" date="2018-06" db="EMBL/GenBank/DDBJ databases">
        <title>Comparative genomics reveals the genomic features of Rhizophagus irregularis, R. cerebriforme, R. diaphanum and Gigaspora rosea, and their symbiotic lifestyle signature.</title>
        <authorList>
            <person name="Morin E."/>
            <person name="San Clemente H."/>
            <person name="Chen E.C.H."/>
            <person name="De La Providencia I."/>
            <person name="Hainaut M."/>
            <person name="Kuo A."/>
            <person name="Kohler A."/>
            <person name="Murat C."/>
            <person name="Tang N."/>
            <person name="Roy S."/>
            <person name="Loubradou J."/>
            <person name="Henrissat B."/>
            <person name="Grigoriev I.V."/>
            <person name="Corradi N."/>
            <person name="Roux C."/>
            <person name="Martin F.M."/>
        </authorList>
    </citation>
    <scope>NUCLEOTIDE SEQUENCE [LARGE SCALE GENOMIC DNA]</scope>
    <source>
        <strain evidence="2 3">DAOM 227022</strain>
    </source>
</reference>
<evidence type="ECO:0000313" key="2">
    <source>
        <dbReference type="EMBL" id="RIA96657.1"/>
    </source>
</evidence>
<evidence type="ECO:0000313" key="3">
    <source>
        <dbReference type="Proteomes" id="UP000265703"/>
    </source>
</evidence>
<comment type="caution">
    <text evidence="2">The sequence shown here is derived from an EMBL/GenBank/DDBJ whole genome shotgun (WGS) entry which is preliminary data.</text>
</comment>
<protein>
    <submittedName>
        <fullName evidence="2">Uncharacterized protein</fullName>
    </submittedName>
</protein>
<sequence length="117" mass="13553">MVKDNKGKKKLIGFFETIKDVNKACQHDINIKGVNYKWDSTRKNNDKNLKKSKLNLSKKDKNMGRKRQQQDGIVAILESLVRTFKKESKVESRKEKKNKSCGGRAQLVVEKYYSICS</sequence>
<name>A0A397TJM5_9GLOM</name>
<dbReference type="OrthoDB" id="2449353at2759"/>
<dbReference type="AlphaFoldDB" id="A0A397TJM5"/>
<feature type="region of interest" description="Disordered" evidence="1">
    <location>
        <begin position="42"/>
        <end position="69"/>
    </location>
</feature>
<evidence type="ECO:0000256" key="1">
    <source>
        <dbReference type="SAM" id="MobiDB-lite"/>
    </source>
</evidence>
<gene>
    <name evidence="2" type="ORF">C1645_815063</name>
</gene>
<proteinExistence type="predicted"/>
<organism evidence="2 3">
    <name type="scientific">Glomus cerebriforme</name>
    <dbReference type="NCBI Taxonomy" id="658196"/>
    <lineage>
        <taxon>Eukaryota</taxon>
        <taxon>Fungi</taxon>
        <taxon>Fungi incertae sedis</taxon>
        <taxon>Mucoromycota</taxon>
        <taxon>Glomeromycotina</taxon>
        <taxon>Glomeromycetes</taxon>
        <taxon>Glomerales</taxon>
        <taxon>Glomeraceae</taxon>
        <taxon>Glomus</taxon>
    </lineage>
</organism>